<dbReference type="AlphaFoldDB" id="I3XYX6"/>
<feature type="transmembrane region" description="Helical" evidence="8">
    <location>
        <begin position="130"/>
        <end position="148"/>
    </location>
</feature>
<comment type="cofactor">
    <cofactor evidence="7">
        <name>Mg(2+)</name>
        <dbReference type="ChEBI" id="CHEBI:18420"/>
    </cofactor>
</comment>
<dbReference type="HOGENOM" id="CLU_023982_2_4_7"/>
<dbReference type="GO" id="GO:0005886">
    <property type="term" value="C:plasma membrane"/>
    <property type="evidence" value="ECO:0007669"/>
    <property type="project" value="UniProtKB-SubCell"/>
</dbReference>
<keyword evidence="7" id="KW-0460">Magnesium</keyword>
<dbReference type="RefSeq" id="WP_014770026.1">
    <property type="nucleotide sequence ID" value="NC_018002.1"/>
</dbReference>
<dbReference type="Proteomes" id="UP000006176">
    <property type="component" value="Chromosome"/>
</dbReference>
<evidence type="ECO:0000256" key="4">
    <source>
        <dbReference type="ARBA" id="ARBA00022692"/>
    </source>
</evidence>
<evidence type="ECO:0000256" key="6">
    <source>
        <dbReference type="ARBA" id="ARBA00023136"/>
    </source>
</evidence>
<feature type="transmembrane region" description="Helical" evidence="8">
    <location>
        <begin position="183"/>
        <end position="201"/>
    </location>
</feature>
<dbReference type="CDD" id="cd06853">
    <property type="entry name" value="GT_WecA_like"/>
    <property type="match status" value="1"/>
</dbReference>
<dbReference type="PATRIC" id="fig|760154.4.peg.1867"/>
<evidence type="ECO:0000256" key="8">
    <source>
        <dbReference type="SAM" id="Phobius"/>
    </source>
</evidence>
<dbReference type="PANTHER" id="PTHR22926">
    <property type="entry name" value="PHOSPHO-N-ACETYLMURAMOYL-PENTAPEPTIDE-TRANSFERASE"/>
    <property type="match status" value="1"/>
</dbReference>
<feature type="transmembrane region" description="Helical" evidence="8">
    <location>
        <begin position="160"/>
        <end position="177"/>
    </location>
</feature>
<keyword evidence="6 8" id="KW-0472">Membrane</keyword>
<evidence type="ECO:0000256" key="5">
    <source>
        <dbReference type="ARBA" id="ARBA00022989"/>
    </source>
</evidence>
<feature type="transmembrane region" description="Helical" evidence="8">
    <location>
        <begin position="213"/>
        <end position="230"/>
    </location>
</feature>
<reference evidence="9 10" key="1">
    <citation type="submission" date="2012-06" db="EMBL/GenBank/DDBJ databases">
        <title>Complete sequence of Sulfurospirillum barnesii SES-3.</title>
        <authorList>
            <consortium name="US DOE Joint Genome Institute"/>
            <person name="Lucas S."/>
            <person name="Han J."/>
            <person name="Lapidus A."/>
            <person name="Cheng J.-F."/>
            <person name="Goodwin L."/>
            <person name="Pitluck S."/>
            <person name="Peters L."/>
            <person name="Ovchinnikova G."/>
            <person name="Lu M."/>
            <person name="Detter J.C."/>
            <person name="Han C."/>
            <person name="Tapia R."/>
            <person name="Land M."/>
            <person name="Hauser L."/>
            <person name="Kyrpides N."/>
            <person name="Ivanova N."/>
            <person name="Pagani I."/>
            <person name="Stolz J."/>
            <person name="Arkin A."/>
            <person name="Dehal P."/>
            <person name="Oremland R."/>
            <person name="Saltikov C."/>
            <person name="Basu P."/>
            <person name="Hollibaugh J."/>
            <person name="Newman D."/>
            <person name="Stolyar S."/>
            <person name="Hazen T."/>
            <person name="Woyke T."/>
        </authorList>
    </citation>
    <scope>NUCLEOTIDE SEQUENCE [LARGE SCALE GENOMIC DNA]</scope>
    <source>
        <strain evidence="10">ATCC 700032 / DSM 10660 / SES-3</strain>
    </source>
</reference>
<feature type="binding site" evidence="7">
    <location>
        <position position="212"/>
    </location>
    <ligand>
        <name>Mg(2+)</name>
        <dbReference type="ChEBI" id="CHEBI:18420"/>
    </ligand>
</feature>
<dbReference type="PROSITE" id="PS01348">
    <property type="entry name" value="MRAY_2"/>
    <property type="match status" value="1"/>
</dbReference>
<feature type="transmembrane region" description="Helical" evidence="8">
    <location>
        <begin position="311"/>
        <end position="330"/>
    </location>
</feature>
<dbReference type="GO" id="GO:0016780">
    <property type="term" value="F:phosphotransferase activity, for other substituted phosphate groups"/>
    <property type="evidence" value="ECO:0007669"/>
    <property type="project" value="InterPro"/>
</dbReference>
<dbReference type="eggNOG" id="COG0472">
    <property type="taxonomic scope" value="Bacteria"/>
</dbReference>
<dbReference type="InterPro" id="IPR000715">
    <property type="entry name" value="Glycosyl_transferase_4"/>
</dbReference>
<feature type="binding site" evidence="7">
    <location>
        <position position="152"/>
    </location>
    <ligand>
        <name>Mg(2+)</name>
        <dbReference type="ChEBI" id="CHEBI:18420"/>
    </ligand>
</feature>
<keyword evidence="5 8" id="KW-1133">Transmembrane helix</keyword>
<feature type="transmembrane region" description="Helical" evidence="8">
    <location>
        <begin position="6"/>
        <end position="27"/>
    </location>
</feature>
<evidence type="ECO:0000313" key="9">
    <source>
        <dbReference type="EMBL" id="AFL69150.1"/>
    </source>
</evidence>
<keyword evidence="7" id="KW-0479">Metal-binding</keyword>
<feature type="transmembrane region" description="Helical" evidence="8">
    <location>
        <begin position="236"/>
        <end position="256"/>
    </location>
</feature>
<evidence type="ECO:0000256" key="2">
    <source>
        <dbReference type="ARBA" id="ARBA00022475"/>
    </source>
</evidence>
<dbReference type="OrthoDB" id="9783652at2"/>
<dbReference type="GO" id="GO:0071555">
    <property type="term" value="P:cell wall organization"/>
    <property type="evidence" value="ECO:0007669"/>
    <property type="project" value="TreeGrafter"/>
</dbReference>
<organism evidence="9 10">
    <name type="scientific">Sulfurospirillum barnesii (strain ATCC 700032 / DSM 10660 / SES-3)</name>
    <dbReference type="NCBI Taxonomy" id="760154"/>
    <lineage>
        <taxon>Bacteria</taxon>
        <taxon>Pseudomonadati</taxon>
        <taxon>Campylobacterota</taxon>
        <taxon>Epsilonproteobacteria</taxon>
        <taxon>Campylobacterales</taxon>
        <taxon>Sulfurospirillaceae</taxon>
        <taxon>Sulfurospirillum</taxon>
    </lineage>
</organism>
<evidence type="ECO:0000256" key="3">
    <source>
        <dbReference type="ARBA" id="ARBA00022679"/>
    </source>
</evidence>
<name>I3XYX6_SULBS</name>
<proteinExistence type="predicted"/>
<gene>
    <name evidence="9" type="ordered locus">Sulba_1870</name>
</gene>
<keyword evidence="2" id="KW-1003">Cell membrane</keyword>
<feature type="transmembrane region" description="Helical" evidence="8">
    <location>
        <begin position="101"/>
        <end position="118"/>
    </location>
</feature>
<keyword evidence="10" id="KW-1185">Reference proteome</keyword>
<keyword evidence="3 9" id="KW-0808">Transferase</keyword>
<dbReference type="EMBL" id="CP003333">
    <property type="protein sequence ID" value="AFL69150.1"/>
    <property type="molecule type" value="Genomic_DNA"/>
</dbReference>
<evidence type="ECO:0000313" key="10">
    <source>
        <dbReference type="Proteomes" id="UP000006176"/>
    </source>
</evidence>
<dbReference type="GO" id="GO:0009103">
    <property type="term" value="P:lipopolysaccharide biosynthetic process"/>
    <property type="evidence" value="ECO:0007669"/>
    <property type="project" value="TreeGrafter"/>
</dbReference>
<dbReference type="PANTHER" id="PTHR22926:SF3">
    <property type="entry name" value="UNDECAPRENYL-PHOSPHATE ALPHA-N-ACETYLGLUCOSAMINYL 1-PHOSPHATE TRANSFERASE"/>
    <property type="match status" value="1"/>
</dbReference>
<feature type="transmembrane region" description="Helical" evidence="8">
    <location>
        <begin position="73"/>
        <end position="89"/>
    </location>
</feature>
<evidence type="ECO:0000256" key="7">
    <source>
        <dbReference type="PIRSR" id="PIRSR600715-1"/>
    </source>
</evidence>
<accession>I3XYX6</accession>
<protein>
    <submittedName>
        <fullName evidence="9">UDP-N-acetylmuramyl pentapeptide phosphotransferase/UDP-N-acetylglucosamine-1-phosphate transferase</fullName>
    </submittedName>
</protein>
<keyword evidence="4 8" id="KW-0812">Transmembrane</keyword>
<dbReference type="STRING" id="760154.Sulba_1870"/>
<dbReference type="KEGG" id="sba:Sulba_1870"/>
<comment type="subcellular location">
    <subcellularLocation>
        <location evidence="1">Cell membrane</location>
        <topology evidence="1">Multi-pass membrane protein</topology>
    </subcellularLocation>
</comment>
<dbReference type="InterPro" id="IPR018480">
    <property type="entry name" value="PNAcMuramoyl-5peptid_Trfase_CS"/>
</dbReference>
<sequence>MALIDIPLSVMLCCVLLLSFTLNLILIRFQNRLPLLDIPNERSSHTKITPRSGGIALFASFLVGIFCSGYIDSLLFLIPVSFVFFVGLYDDMRPLSSKLKLFLTALPAVGLFHMGFSLEHFGTFFGKEIVLSYGFALLFFSFAISGFVSSLNLIDGLDGLASVVSLAILLPFAYMGYKYTDLFLFSITLMLMSSIFGFLLLNWHPSKIFMGDSGSMFLGFMIAIIVVYAIKKEYITAISALFLAGVPILDTLIVMLRRFLQGVHPFKADKTHMHHLILNYHKSIPRTVFILGLLQILFSYIGLGFKVRDDIFIFVLYALVFVLVYSLLTISDKGYKENV</sequence>
<dbReference type="GO" id="GO:0046872">
    <property type="term" value="F:metal ion binding"/>
    <property type="evidence" value="ECO:0007669"/>
    <property type="project" value="UniProtKB-KW"/>
</dbReference>
<dbReference type="GO" id="GO:0044038">
    <property type="term" value="P:cell wall macromolecule biosynthetic process"/>
    <property type="evidence" value="ECO:0007669"/>
    <property type="project" value="TreeGrafter"/>
</dbReference>
<evidence type="ECO:0000256" key="1">
    <source>
        <dbReference type="ARBA" id="ARBA00004651"/>
    </source>
</evidence>
<dbReference type="Pfam" id="PF00953">
    <property type="entry name" value="Glycos_transf_4"/>
    <property type="match status" value="1"/>
</dbReference>
<feature type="transmembrane region" description="Helical" evidence="8">
    <location>
        <begin position="288"/>
        <end position="305"/>
    </location>
</feature>